<gene>
    <name evidence="2" type="ORF">BLONGUMMC1_01629</name>
</gene>
<evidence type="ECO:0000313" key="2">
    <source>
        <dbReference type="EMBL" id="VUW84361.1"/>
    </source>
</evidence>
<feature type="compositionally biased region" description="Acidic residues" evidence="1">
    <location>
        <begin position="378"/>
        <end position="396"/>
    </location>
</feature>
<sequence length="396" mass="44599">MAMIMCPGCGTSISDKALSCPQCGFVGDDPIRPISQQVVYELVPKFQVEIDRWDPQSQALVTEPLDMPLETRRKIFDFLGNLEHLQTLAPGLFQLIKEFSTKDEATLVTHLPEEIMKMVEEGKLFFKEDSNGNILPQVFDANGKFYKQVRLDWEQMPPDVMDAMRHLQTQVAIAMVLAEVHSLRDQIEGIRVDLQNDRLALAEGAWDKLMQARVIEDSRLRDALIVQAVSSATDAKRTLMRNFAESVKYLEAHSNERIDKKLISAVNQQNQSRAADAFNDLAQIANAVRVEGAGYAMLNQNEASMVCLGQFRDFITTNKLNERNTLLAINSHLPAGSKMPDMVDQFEDLALRITALDGVAQLDHIPEKLLEPFRPEPEMDEANNAEEIDDNVSQEE</sequence>
<feature type="region of interest" description="Disordered" evidence="1">
    <location>
        <begin position="371"/>
        <end position="396"/>
    </location>
</feature>
<dbReference type="EMBL" id="CABHML010000069">
    <property type="protein sequence ID" value="VUW84361.1"/>
    <property type="molecule type" value="Genomic_DNA"/>
</dbReference>
<name>A0A564S1X0_BIFLI</name>
<dbReference type="Proteomes" id="UP000319252">
    <property type="component" value="Unassembled WGS sequence"/>
</dbReference>
<evidence type="ECO:0000256" key="1">
    <source>
        <dbReference type="SAM" id="MobiDB-lite"/>
    </source>
</evidence>
<dbReference type="AlphaFoldDB" id="A0A564S1X0"/>
<organism evidence="2 3">
    <name type="scientific">Bifidobacterium longum subsp. infantis</name>
    <dbReference type="NCBI Taxonomy" id="1682"/>
    <lineage>
        <taxon>Bacteria</taxon>
        <taxon>Bacillati</taxon>
        <taxon>Actinomycetota</taxon>
        <taxon>Actinomycetes</taxon>
        <taxon>Bifidobacteriales</taxon>
        <taxon>Bifidobacteriaceae</taxon>
        <taxon>Bifidobacterium</taxon>
    </lineage>
</organism>
<reference evidence="2 3" key="1">
    <citation type="submission" date="2019-07" db="EMBL/GenBank/DDBJ databases">
        <authorList>
            <person name="Chang H.-W."/>
            <person name="Raman A."/>
            <person name="Venkatesh S."/>
            <person name="Gehrig J."/>
        </authorList>
    </citation>
    <scope>NUCLEOTIDE SEQUENCE [LARGE SCALE GENOMIC DNA]</scope>
    <source>
        <strain evidence="2">B.longum_ssp_infantis_4</strain>
    </source>
</reference>
<accession>A0A564S1X0</accession>
<proteinExistence type="predicted"/>
<evidence type="ECO:0000313" key="3">
    <source>
        <dbReference type="Proteomes" id="UP000319252"/>
    </source>
</evidence>
<protein>
    <submittedName>
        <fullName evidence="2">Uncharacterized protein</fullName>
    </submittedName>
</protein>
<dbReference type="RefSeq" id="WP_234883887.1">
    <property type="nucleotide sequence ID" value="NZ_CABHML010000069.1"/>
</dbReference>